<feature type="domain" description="VapC50 C-terminal" evidence="2">
    <location>
        <begin position="130"/>
        <end position="183"/>
    </location>
</feature>
<comment type="caution">
    <text evidence="3">The sequence shown here is derived from an EMBL/GenBank/DDBJ whole genome shotgun (WGS) entry which is preliminary data.</text>
</comment>
<dbReference type="Proteomes" id="UP000189835">
    <property type="component" value="Unassembled WGS sequence"/>
</dbReference>
<dbReference type="RefSeq" id="WP_079205767.1">
    <property type="nucleotide sequence ID" value="NZ_MVGR01000002.1"/>
</dbReference>
<sequence length="187" mass="21259">MVHVIALLDACVLYPAPLRDFLMRLSTEGVFMPRWSAIIHEEWMRNVLADRPDLSLERLERTRNLMLTYQPSALVTDFEKYIPELELPDPQDRHVVAAAIEGGCDAIVTFNLKDFPSEVLDPYGLMALHPDLFISQCFADYPAQVLTALKKQHRSLRSPPCSLSDLLDTLMRCGLSKTVMMLRNELG</sequence>
<dbReference type="EMBL" id="MVGR01000002">
    <property type="protein sequence ID" value="OPF19808.1"/>
    <property type="molecule type" value="Genomic_DNA"/>
</dbReference>
<reference evidence="3 4" key="1">
    <citation type="submission" date="2017-02" db="EMBL/GenBank/DDBJ databases">
        <title>Genome sequence of Microcystis aeruginosa KW.</title>
        <authorList>
            <person name="Oh H.-M."/>
            <person name="Ahn C.-Y."/>
            <person name="Jeong H."/>
            <person name="Srivastava A."/>
            <person name="Lee H.-G."/>
            <person name="Kang S.-R."/>
        </authorList>
    </citation>
    <scope>NUCLEOTIDE SEQUENCE [LARGE SCALE GENOMIC DNA]</scope>
    <source>
        <strain evidence="3 4">KW</strain>
    </source>
</reference>
<dbReference type="AlphaFoldDB" id="A0A1V4BYI1"/>
<protein>
    <submittedName>
        <fullName evidence="3">Uncharacterized protein</fullName>
    </submittedName>
</protein>
<gene>
    <name evidence="3" type="ORF">B1L04_03220</name>
</gene>
<evidence type="ECO:0000313" key="4">
    <source>
        <dbReference type="Proteomes" id="UP000189835"/>
    </source>
</evidence>
<dbReference type="InterPro" id="IPR002716">
    <property type="entry name" value="PIN_dom"/>
</dbReference>
<evidence type="ECO:0000259" key="2">
    <source>
        <dbReference type="Pfam" id="PF26343"/>
    </source>
</evidence>
<dbReference type="Pfam" id="PF13470">
    <property type="entry name" value="PIN_3"/>
    <property type="match status" value="1"/>
</dbReference>
<evidence type="ECO:0000313" key="3">
    <source>
        <dbReference type="EMBL" id="OPF19808.1"/>
    </source>
</evidence>
<accession>A0A1V4BYI1</accession>
<evidence type="ECO:0000259" key="1">
    <source>
        <dbReference type="Pfam" id="PF13470"/>
    </source>
</evidence>
<name>A0A1V4BYI1_MICAE</name>
<feature type="domain" description="PIN" evidence="1">
    <location>
        <begin position="7"/>
        <end position="112"/>
    </location>
</feature>
<organism evidence="3 4">
    <name type="scientific">Microcystis aeruginosa KW</name>
    <dbReference type="NCBI Taxonomy" id="1960155"/>
    <lineage>
        <taxon>Bacteria</taxon>
        <taxon>Bacillati</taxon>
        <taxon>Cyanobacteriota</taxon>
        <taxon>Cyanophyceae</taxon>
        <taxon>Oscillatoriophycideae</taxon>
        <taxon>Chroococcales</taxon>
        <taxon>Microcystaceae</taxon>
        <taxon>Microcystis</taxon>
    </lineage>
</organism>
<proteinExistence type="predicted"/>
<dbReference type="SUPFAM" id="SSF88723">
    <property type="entry name" value="PIN domain-like"/>
    <property type="match status" value="1"/>
</dbReference>
<dbReference type="InterPro" id="IPR058652">
    <property type="entry name" value="VapC50_C"/>
</dbReference>
<dbReference type="Pfam" id="PF26343">
    <property type="entry name" value="VapC50_C"/>
    <property type="match status" value="1"/>
</dbReference>
<dbReference type="InterPro" id="IPR029060">
    <property type="entry name" value="PIN-like_dom_sf"/>
</dbReference>